<evidence type="ECO:0000313" key="2">
    <source>
        <dbReference type="Proteomes" id="UP000694892"/>
    </source>
</evidence>
<sequence length="69" mass="7972">MVYYQVLGWLLFLSVQNQNPLHTANKKRPLQTYLPSSVPHFTAPAYNMLLPFQLLSHRHPKLGVGREIT</sequence>
<organism evidence="1 2">
    <name type="scientific">Xenopus laevis</name>
    <name type="common">African clawed frog</name>
    <dbReference type="NCBI Taxonomy" id="8355"/>
    <lineage>
        <taxon>Eukaryota</taxon>
        <taxon>Metazoa</taxon>
        <taxon>Chordata</taxon>
        <taxon>Craniata</taxon>
        <taxon>Vertebrata</taxon>
        <taxon>Euteleostomi</taxon>
        <taxon>Amphibia</taxon>
        <taxon>Batrachia</taxon>
        <taxon>Anura</taxon>
        <taxon>Pipoidea</taxon>
        <taxon>Pipidae</taxon>
        <taxon>Xenopodinae</taxon>
        <taxon>Xenopus</taxon>
        <taxon>Xenopus</taxon>
    </lineage>
</organism>
<protein>
    <submittedName>
        <fullName evidence="1">Uncharacterized protein</fullName>
    </submittedName>
</protein>
<name>A0A974HXN9_XENLA</name>
<evidence type="ECO:0000313" key="1">
    <source>
        <dbReference type="EMBL" id="OCT94144.1"/>
    </source>
</evidence>
<gene>
    <name evidence="1" type="ORF">XELAEV_18011810mg</name>
</gene>
<dbReference type="Proteomes" id="UP000694892">
    <property type="component" value="Chromosome 2L"/>
</dbReference>
<reference evidence="2" key="1">
    <citation type="journal article" date="2016" name="Nature">
        <title>Genome evolution in the allotetraploid frog Xenopus laevis.</title>
        <authorList>
            <person name="Session A.M."/>
            <person name="Uno Y."/>
            <person name="Kwon T."/>
            <person name="Chapman J.A."/>
            <person name="Toyoda A."/>
            <person name="Takahashi S."/>
            <person name="Fukui A."/>
            <person name="Hikosaka A."/>
            <person name="Suzuki A."/>
            <person name="Kondo M."/>
            <person name="van Heeringen S.J."/>
            <person name="Quigley I."/>
            <person name="Heinz S."/>
            <person name="Ogino H."/>
            <person name="Ochi H."/>
            <person name="Hellsten U."/>
            <person name="Lyons J.B."/>
            <person name="Simakov O."/>
            <person name="Putnam N."/>
            <person name="Stites J."/>
            <person name="Kuroki Y."/>
            <person name="Tanaka T."/>
            <person name="Michiue T."/>
            <person name="Watanabe M."/>
            <person name="Bogdanovic O."/>
            <person name="Lister R."/>
            <person name="Georgiou G."/>
            <person name="Paranjpe S.S."/>
            <person name="van Kruijsbergen I."/>
            <person name="Shu S."/>
            <person name="Carlson J."/>
            <person name="Kinoshita T."/>
            <person name="Ohta Y."/>
            <person name="Mawaribuchi S."/>
            <person name="Jenkins J."/>
            <person name="Grimwood J."/>
            <person name="Schmutz J."/>
            <person name="Mitros T."/>
            <person name="Mozaffari S.V."/>
            <person name="Suzuki Y."/>
            <person name="Haramoto Y."/>
            <person name="Yamamoto T.S."/>
            <person name="Takagi C."/>
            <person name="Heald R."/>
            <person name="Miller K."/>
            <person name="Haudenschild C."/>
            <person name="Kitzman J."/>
            <person name="Nakayama T."/>
            <person name="Izutsu Y."/>
            <person name="Robert J."/>
            <person name="Fortriede J."/>
            <person name="Burns K."/>
            <person name="Lotay V."/>
            <person name="Karimi K."/>
            <person name="Yasuoka Y."/>
            <person name="Dichmann D.S."/>
            <person name="Flajnik M.F."/>
            <person name="Houston D.W."/>
            <person name="Shendure J."/>
            <person name="DuPasquier L."/>
            <person name="Vize P.D."/>
            <person name="Zorn A.M."/>
            <person name="Ito M."/>
            <person name="Marcotte E.M."/>
            <person name="Wallingford J.B."/>
            <person name="Ito Y."/>
            <person name="Asashima M."/>
            <person name="Ueno N."/>
            <person name="Matsuda Y."/>
            <person name="Veenstra G.J."/>
            <person name="Fujiyama A."/>
            <person name="Harland R.M."/>
            <person name="Taira M."/>
            <person name="Rokhsar D.S."/>
        </authorList>
    </citation>
    <scope>NUCLEOTIDE SEQUENCE [LARGE SCALE GENOMIC DNA]</scope>
    <source>
        <strain evidence="2">J</strain>
    </source>
</reference>
<proteinExistence type="predicted"/>
<dbReference type="AlphaFoldDB" id="A0A974HXN9"/>
<accession>A0A974HXN9</accession>
<dbReference type="EMBL" id="CM004468">
    <property type="protein sequence ID" value="OCT94144.1"/>
    <property type="molecule type" value="Genomic_DNA"/>
</dbReference>